<feature type="compositionally biased region" description="Low complexity" evidence="3">
    <location>
        <begin position="1"/>
        <end position="15"/>
    </location>
</feature>
<dbReference type="GO" id="GO:0008541">
    <property type="term" value="C:proteasome regulatory particle, lid subcomplex"/>
    <property type="evidence" value="ECO:0007669"/>
    <property type="project" value="UniProtKB-ARBA"/>
</dbReference>
<dbReference type="Pfam" id="PF10075">
    <property type="entry name" value="CSN8_PSD8_EIF3K"/>
    <property type="match status" value="1"/>
</dbReference>
<protein>
    <submittedName>
        <fullName evidence="5">Regulatory particle non-ATPase</fullName>
    </submittedName>
</protein>
<comment type="caution">
    <text evidence="5">The sequence shown here is derived from an EMBL/GenBank/DDBJ whole genome shotgun (WGS) entry which is preliminary data.</text>
</comment>
<dbReference type="PANTHER" id="PTHR12387:SF0">
    <property type="entry name" value="26S PROTEASOME NON-ATPASE REGULATORY SUBUNIT 8"/>
    <property type="match status" value="1"/>
</dbReference>
<dbReference type="Proteomes" id="UP000664203">
    <property type="component" value="Unassembled WGS sequence"/>
</dbReference>
<evidence type="ECO:0000256" key="2">
    <source>
        <dbReference type="ARBA" id="ARBA00022942"/>
    </source>
</evidence>
<dbReference type="OrthoDB" id="8775810at2759"/>
<dbReference type="Gene3D" id="1.25.40.990">
    <property type="match status" value="1"/>
</dbReference>
<feature type="region of interest" description="Disordered" evidence="3">
    <location>
        <begin position="1"/>
        <end position="22"/>
    </location>
</feature>
<dbReference type="PANTHER" id="PTHR12387">
    <property type="entry name" value="26S PROTEASOME NON-ATPASE REGULATORY SUBUNIT 8"/>
    <property type="match status" value="1"/>
</dbReference>
<feature type="domain" description="PCI" evidence="4">
    <location>
        <begin position="74"/>
        <end position="255"/>
    </location>
</feature>
<dbReference type="GO" id="GO:0043161">
    <property type="term" value="P:proteasome-mediated ubiquitin-dependent protein catabolic process"/>
    <property type="evidence" value="ECO:0007669"/>
    <property type="project" value="TreeGrafter"/>
</dbReference>
<comment type="similarity">
    <text evidence="1">Belongs to the proteasome subunit S14 family.</text>
</comment>
<dbReference type="GO" id="GO:0005634">
    <property type="term" value="C:nucleus"/>
    <property type="evidence" value="ECO:0007669"/>
    <property type="project" value="TreeGrafter"/>
</dbReference>
<dbReference type="InterPro" id="IPR033464">
    <property type="entry name" value="CSN8_PSD8_EIF3K"/>
</dbReference>
<sequence>MSTTELNTTLTQLQSSPPPSPQKIASLLSTAKRQLLNLDALLPAPTTSPQLLGLARATLETGALLSIRLQDPDAFTRYFQQLLPFYELPPSSFKPAGDGQRSKVTGLYLLLLLTKGDYAGFHTVLEGLEVEMGGSTGAGLEEDKFIGYPVKLERWLMEGSYDRVWGATKREGVPGEEFGVFSEVLIGTIRSEIASCSEKAYPSLPIANAKNLLFLESEGSVVEFAQGRGWVVKDGRIYFPLQQGEGVRNEKEILVASGQVIENTIGYARELETIV</sequence>
<dbReference type="InterPro" id="IPR006746">
    <property type="entry name" value="26S_Psome_Rpn12"/>
</dbReference>
<dbReference type="PROSITE" id="PS50250">
    <property type="entry name" value="PCI"/>
    <property type="match status" value="1"/>
</dbReference>
<evidence type="ECO:0000256" key="1">
    <source>
        <dbReference type="ARBA" id="ARBA00009627"/>
    </source>
</evidence>
<proteinExistence type="inferred from homology"/>
<keyword evidence="2" id="KW-0647">Proteasome</keyword>
<evidence type="ECO:0000313" key="6">
    <source>
        <dbReference type="Proteomes" id="UP000664203"/>
    </source>
</evidence>
<name>A0A8H3ENG9_9LECA</name>
<dbReference type="InterPro" id="IPR000717">
    <property type="entry name" value="PCI_dom"/>
</dbReference>
<organism evidence="5 6">
    <name type="scientific">Alectoria fallacina</name>
    <dbReference type="NCBI Taxonomy" id="1903189"/>
    <lineage>
        <taxon>Eukaryota</taxon>
        <taxon>Fungi</taxon>
        <taxon>Dikarya</taxon>
        <taxon>Ascomycota</taxon>
        <taxon>Pezizomycotina</taxon>
        <taxon>Lecanoromycetes</taxon>
        <taxon>OSLEUM clade</taxon>
        <taxon>Lecanoromycetidae</taxon>
        <taxon>Lecanorales</taxon>
        <taxon>Lecanorineae</taxon>
        <taxon>Parmeliaceae</taxon>
        <taxon>Alectoria</taxon>
    </lineage>
</organism>
<evidence type="ECO:0000256" key="3">
    <source>
        <dbReference type="SAM" id="MobiDB-lite"/>
    </source>
</evidence>
<evidence type="ECO:0000259" key="4">
    <source>
        <dbReference type="PROSITE" id="PS50250"/>
    </source>
</evidence>
<gene>
    <name evidence="5" type="primary">RPN12_2</name>
    <name evidence="5" type="ORF">ALECFALPRED_003292</name>
</gene>
<dbReference type="AlphaFoldDB" id="A0A8H3ENG9"/>
<dbReference type="FunFam" id="1.25.40.990:FF:000001">
    <property type="entry name" value="26S proteasome non-ATPase regulatory subunit"/>
    <property type="match status" value="1"/>
</dbReference>
<reference evidence="5" key="1">
    <citation type="submission" date="2021-03" db="EMBL/GenBank/DDBJ databases">
        <authorList>
            <person name="Tagirdzhanova G."/>
        </authorList>
    </citation>
    <scope>NUCLEOTIDE SEQUENCE</scope>
</reference>
<evidence type="ECO:0000313" key="5">
    <source>
        <dbReference type="EMBL" id="CAF9907292.1"/>
    </source>
</evidence>
<keyword evidence="6" id="KW-1185">Reference proteome</keyword>
<accession>A0A8H3ENG9</accession>
<dbReference type="GO" id="GO:0005829">
    <property type="term" value="C:cytosol"/>
    <property type="evidence" value="ECO:0007669"/>
    <property type="project" value="TreeGrafter"/>
</dbReference>
<dbReference type="EMBL" id="CAJPDR010000021">
    <property type="protein sequence ID" value="CAF9907292.1"/>
    <property type="molecule type" value="Genomic_DNA"/>
</dbReference>